<feature type="domain" description="Peptidoglycan binding-like" evidence="3">
    <location>
        <begin position="499"/>
        <end position="549"/>
    </location>
</feature>
<feature type="signal peptide" evidence="2">
    <location>
        <begin position="1"/>
        <end position="22"/>
    </location>
</feature>
<organism evidence="4 5">
    <name type="scientific">Tropicimonas omnivorans</name>
    <dbReference type="NCBI Taxonomy" id="3075590"/>
    <lineage>
        <taxon>Bacteria</taxon>
        <taxon>Pseudomonadati</taxon>
        <taxon>Pseudomonadota</taxon>
        <taxon>Alphaproteobacteria</taxon>
        <taxon>Rhodobacterales</taxon>
        <taxon>Roseobacteraceae</taxon>
        <taxon>Tropicimonas</taxon>
    </lineage>
</organism>
<proteinExistence type="predicted"/>
<keyword evidence="2" id="KW-0732">Signal</keyword>
<dbReference type="EMBL" id="JAVRHL010000004">
    <property type="protein sequence ID" value="MDT0684411.1"/>
    <property type="molecule type" value="Genomic_DNA"/>
</dbReference>
<name>A0ABU3DL57_9RHOB</name>
<comment type="caution">
    <text evidence="4">The sequence shown here is derived from an EMBL/GenBank/DDBJ whole genome shotgun (WGS) entry which is preliminary data.</text>
</comment>
<evidence type="ECO:0000313" key="4">
    <source>
        <dbReference type="EMBL" id="MDT0684411.1"/>
    </source>
</evidence>
<dbReference type="InterPro" id="IPR036365">
    <property type="entry name" value="PGBD-like_sf"/>
</dbReference>
<feature type="region of interest" description="Disordered" evidence="1">
    <location>
        <begin position="359"/>
        <end position="391"/>
    </location>
</feature>
<dbReference type="InterPro" id="IPR036366">
    <property type="entry name" value="PGBDSf"/>
</dbReference>
<dbReference type="InterPro" id="IPR002477">
    <property type="entry name" value="Peptidoglycan-bd-like"/>
</dbReference>
<reference evidence="4 5" key="1">
    <citation type="submission" date="2023-09" db="EMBL/GenBank/DDBJ databases">
        <authorList>
            <person name="Rey-Velasco X."/>
        </authorList>
    </citation>
    <scope>NUCLEOTIDE SEQUENCE [LARGE SCALE GENOMIC DNA]</scope>
    <source>
        <strain evidence="4 5">F158</strain>
    </source>
</reference>
<feature type="compositionally biased region" description="Basic and acidic residues" evidence="1">
    <location>
        <begin position="359"/>
        <end position="385"/>
    </location>
</feature>
<sequence length="561" mass="61341">MISRLCLVAAAGIALIHGAARADQALVLGAPEPARAGLFTGSGMPDVAQGLRDAGFTVTAGTGGRVDDMRTSLSEMLTELEDGERLVIHLTGRFVRSGRESWILADRYDLPARGDLNLATVGGVGLSLDTVLEIAGRVPGGAVLALGIEEDDLDLGRGLSEGVRLGTVPQGVTVLRGEPGDMARFVARDLTEPGRSLAASIGSVEGISADGFVSDRLIFQTEERREADTDTGSSQAEIAAEVERAIWEASEEQDTLAAYQGYIERYPRGTFATQARSAIEAIESEPNRDQRLQEEALGLSRDERRQIQQSLTVLDYEPRGIDGIFGPGTRGAVNRFQRQNGFPETGYLDRRQIERLTLQSERRQARNEAEAERRRLEAEQQDRATWDATGAGGDEAGLRTYLERYPDGLYSDIAEARLGAIEESKRAEAEGRDRAAWDQAADTATIPAYRAYLETFPEGAFNEEARSRIAALVEESSDGRREAEIAEQALPLNPITRSLVEKRLDQLGLEPGQLDGQFDDDTRRAIRRFQRDRDIEITGYLTEETLSRMLADVGQLFLGGR</sequence>
<evidence type="ECO:0000259" key="3">
    <source>
        <dbReference type="Pfam" id="PF01471"/>
    </source>
</evidence>
<gene>
    <name evidence="4" type="ORF">RM543_17145</name>
</gene>
<protein>
    <submittedName>
        <fullName evidence="4">Peptidoglycan-binding domain-containing protein</fullName>
    </submittedName>
</protein>
<dbReference type="SUPFAM" id="SSF47090">
    <property type="entry name" value="PGBD-like"/>
    <property type="match status" value="2"/>
</dbReference>
<keyword evidence="5" id="KW-1185">Reference proteome</keyword>
<feature type="domain" description="Peptidoglycan binding-like" evidence="3">
    <location>
        <begin position="301"/>
        <end position="356"/>
    </location>
</feature>
<dbReference type="RefSeq" id="WP_311693869.1">
    <property type="nucleotide sequence ID" value="NZ_JAVRHL010000004.1"/>
</dbReference>
<dbReference type="Gene3D" id="1.10.101.10">
    <property type="entry name" value="PGBD-like superfamily/PGBD"/>
    <property type="match status" value="2"/>
</dbReference>
<feature type="chain" id="PRO_5045607476" evidence="2">
    <location>
        <begin position="23"/>
        <end position="561"/>
    </location>
</feature>
<evidence type="ECO:0000256" key="1">
    <source>
        <dbReference type="SAM" id="MobiDB-lite"/>
    </source>
</evidence>
<dbReference type="Proteomes" id="UP001265259">
    <property type="component" value="Unassembled WGS sequence"/>
</dbReference>
<evidence type="ECO:0000256" key="2">
    <source>
        <dbReference type="SAM" id="SignalP"/>
    </source>
</evidence>
<evidence type="ECO:0000313" key="5">
    <source>
        <dbReference type="Proteomes" id="UP001265259"/>
    </source>
</evidence>
<accession>A0ABU3DL57</accession>
<dbReference type="Pfam" id="PF01471">
    <property type="entry name" value="PG_binding_1"/>
    <property type="match status" value="2"/>
</dbReference>